<gene>
    <name evidence="6" type="ordered locus">Nham_3287</name>
</gene>
<evidence type="ECO:0000313" key="7">
    <source>
        <dbReference type="Proteomes" id="UP000001953"/>
    </source>
</evidence>
<dbReference type="SUPFAM" id="SSF50692">
    <property type="entry name" value="ADC-like"/>
    <property type="match status" value="1"/>
</dbReference>
<dbReference type="PROSITE" id="PS51669">
    <property type="entry name" value="4FE4S_MOW_BIS_MGD"/>
    <property type="match status" value="1"/>
</dbReference>
<dbReference type="Gene3D" id="3.40.50.740">
    <property type="match status" value="2"/>
</dbReference>
<dbReference type="Proteomes" id="UP000001953">
    <property type="component" value="Chromosome"/>
</dbReference>
<dbReference type="KEGG" id="nha:Nham_3287"/>
<dbReference type="GO" id="GO:0016491">
    <property type="term" value="F:oxidoreductase activity"/>
    <property type="evidence" value="ECO:0007669"/>
    <property type="project" value="InterPro"/>
</dbReference>
<dbReference type="GO" id="GO:0051536">
    <property type="term" value="F:iron-sulfur cluster binding"/>
    <property type="evidence" value="ECO:0007669"/>
    <property type="project" value="UniProtKB-KW"/>
</dbReference>
<evidence type="ECO:0000313" key="6">
    <source>
        <dbReference type="EMBL" id="ABE64021.1"/>
    </source>
</evidence>
<dbReference type="InterPro" id="IPR006657">
    <property type="entry name" value="MoPterin_dinucl-bd_dom"/>
</dbReference>
<sequence length="781" mass="85980">MTLQRIRGYCALCISHCGCISTVENGVLTKVEPDPDHPTGGNFCIKGKAAPELVNSPDRLLTPVKRTRPKGDPDPGWQAISWDEALSFTASRMKEAAKQFGPEAVAFSVTTSSGTAISDAMPWIYRLINGFGSPNAVSTAHVCNWHKDFATAFTFGADSGMPDFKRTGCLVLWGFNPTNCWLAQASAIAEAKKRGMKLIVIDPRQVGLAHKADQWLRVRQGTDGALALGIAGVMIERGWYDRDFISTWSNGPFLIRDDNGRHLVESDLKEGGRADNYVAWDGSAGRPVVCGRGPQHDASSHQLSLAGTFELDTLHGRTTCRPAFELYASLCRAYSPERTQQITGVPAEQIRLVAEMLYAHGPVAYYAWSGVGQSTNATQTSRAMCLLYALTGAIDAPGGNVYFARPKLSNVFGRNLIPVAQPAKTLGLMERPLGPAKSGWITTRELYRAILEEQPYPVKGLVAFGSSLLHSRPSPEEGVRALRKLDFYVHCDLFLTPMAAEADVVLPVSSAWEREGIADGFRVNQEADALLQLRTAVVPARGESRSDTWIVFELAQRLGLKDQFFDGNIDAGIESMLEPSRVTLETLRAHPEGIALPLSTEYRKYTQHGFATPTGRVEIYSQALHDIGQSALPDYVAPAASVEQHPEWQRHFPLRLTSAKWTYFCHSQFRNLPSLRDKMPDPLIEVHPDTARTRDIDEHDWVVIRTPQGAIRARARFNRTLEKDVVCAQYGWADQTDNAAGADGMSRNFSKLISNAFYDPISGSFPLRAYACQLERAAPSV</sequence>
<dbReference type="HOGENOM" id="CLU_000422_13_3_5"/>
<keyword evidence="3" id="KW-0408">Iron</keyword>
<dbReference type="GO" id="GO:0043546">
    <property type="term" value="F:molybdopterin cofactor binding"/>
    <property type="evidence" value="ECO:0007669"/>
    <property type="project" value="InterPro"/>
</dbReference>
<dbReference type="Gene3D" id="3.40.228.10">
    <property type="entry name" value="Dimethylsulfoxide Reductase, domain 2"/>
    <property type="match status" value="2"/>
</dbReference>
<dbReference type="Pfam" id="PF00384">
    <property type="entry name" value="Molybdopterin"/>
    <property type="match status" value="1"/>
</dbReference>
<dbReference type="InterPro" id="IPR006963">
    <property type="entry name" value="Mopterin_OxRdtase_4Fe-4S_dom"/>
</dbReference>
<dbReference type="Gene3D" id="2.20.25.90">
    <property type="entry name" value="ADC-like domains"/>
    <property type="match status" value="1"/>
</dbReference>
<feature type="domain" description="4Fe-4S Mo/W bis-MGD-type" evidence="5">
    <location>
        <begin position="3"/>
        <end position="58"/>
    </location>
</feature>
<organism evidence="6 7">
    <name type="scientific">Nitrobacter hamburgensis (strain DSM 10229 / NCIMB 13809 / X14)</name>
    <dbReference type="NCBI Taxonomy" id="323097"/>
    <lineage>
        <taxon>Bacteria</taxon>
        <taxon>Pseudomonadati</taxon>
        <taxon>Pseudomonadota</taxon>
        <taxon>Alphaproteobacteria</taxon>
        <taxon>Hyphomicrobiales</taxon>
        <taxon>Nitrobacteraceae</taxon>
        <taxon>Nitrobacter</taxon>
    </lineage>
</organism>
<dbReference type="InterPro" id="IPR037949">
    <property type="entry name" value="MopB_CT_Acetylene-hydratase"/>
</dbReference>
<dbReference type="Gene3D" id="2.40.40.20">
    <property type="match status" value="1"/>
</dbReference>
<dbReference type="SMART" id="SM00926">
    <property type="entry name" value="Molybdop_Fe4S4"/>
    <property type="match status" value="1"/>
</dbReference>
<evidence type="ECO:0000256" key="1">
    <source>
        <dbReference type="ARBA" id="ARBA00010312"/>
    </source>
</evidence>
<dbReference type="AlphaFoldDB" id="Q1QIC6"/>
<name>Q1QIC6_NITHX</name>
<accession>Q1QIC6</accession>
<reference evidence="6 7" key="1">
    <citation type="submission" date="2006-03" db="EMBL/GenBank/DDBJ databases">
        <title>Complete sequence of chromosome of Nitrobacter hamburgensis X14.</title>
        <authorList>
            <consortium name="US DOE Joint Genome Institute"/>
            <person name="Copeland A."/>
            <person name="Lucas S."/>
            <person name="Lapidus A."/>
            <person name="Barry K."/>
            <person name="Detter J.C."/>
            <person name="Glavina del Rio T."/>
            <person name="Hammon N."/>
            <person name="Israni S."/>
            <person name="Dalin E."/>
            <person name="Tice H."/>
            <person name="Pitluck S."/>
            <person name="Chain P."/>
            <person name="Malfatti S."/>
            <person name="Shin M."/>
            <person name="Vergez L."/>
            <person name="Schmutz J."/>
            <person name="Larimer F."/>
            <person name="Land M."/>
            <person name="Hauser L."/>
            <person name="Kyrpides N."/>
            <person name="Ivanova N."/>
            <person name="Ward B."/>
            <person name="Arp D."/>
            <person name="Klotz M."/>
            <person name="Stein L."/>
            <person name="O'Mullan G."/>
            <person name="Starkenburg S."/>
            <person name="Sayavedra L."/>
            <person name="Poret-Peterson A.T."/>
            <person name="Gentry M.E."/>
            <person name="Bruce D."/>
            <person name="Richardson P."/>
        </authorList>
    </citation>
    <scope>NUCLEOTIDE SEQUENCE [LARGE SCALE GENOMIC DNA]</scope>
    <source>
        <strain evidence="7">DSM 10229 / NCIMB 13809 / X14</strain>
    </source>
</reference>
<dbReference type="PANTHER" id="PTHR43742:SF6">
    <property type="entry name" value="OXIDOREDUCTASE YYAE-RELATED"/>
    <property type="match status" value="1"/>
</dbReference>
<dbReference type="Pfam" id="PF01568">
    <property type="entry name" value="Molydop_binding"/>
    <property type="match status" value="1"/>
</dbReference>
<dbReference type="GO" id="GO:0046872">
    <property type="term" value="F:metal ion binding"/>
    <property type="evidence" value="ECO:0007669"/>
    <property type="project" value="UniProtKB-KW"/>
</dbReference>
<evidence type="ECO:0000256" key="2">
    <source>
        <dbReference type="ARBA" id="ARBA00022723"/>
    </source>
</evidence>
<keyword evidence="4" id="KW-0411">Iron-sulfur</keyword>
<dbReference type="PANTHER" id="PTHR43742">
    <property type="entry name" value="TRIMETHYLAMINE-N-OXIDE REDUCTASE"/>
    <property type="match status" value="1"/>
</dbReference>
<evidence type="ECO:0000259" key="5">
    <source>
        <dbReference type="PROSITE" id="PS51669"/>
    </source>
</evidence>
<dbReference type="OrthoDB" id="9810782at2"/>
<dbReference type="Pfam" id="PF04879">
    <property type="entry name" value="Molybdop_Fe4S4"/>
    <property type="match status" value="1"/>
</dbReference>
<evidence type="ECO:0000256" key="4">
    <source>
        <dbReference type="ARBA" id="ARBA00023014"/>
    </source>
</evidence>
<dbReference type="InterPro" id="IPR006656">
    <property type="entry name" value="Mopterin_OxRdtase"/>
</dbReference>
<comment type="similarity">
    <text evidence="1">Belongs to the prokaryotic molybdopterin-containing oxidoreductase family.</text>
</comment>
<dbReference type="eggNOG" id="COG0243">
    <property type="taxonomic scope" value="Bacteria"/>
</dbReference>
<dbReference type="InterPro" id="IPR009010">
    <property type="entry name" value="Asp_de-COase-like_dom_sf"/>
</dbReference>
<protein>
    <submittedName>
        <fullName evidence="6">Molybdopterin oxidoreductase</fullName>
    </submittedName>
</protein>
<dbReference type="RefSeq" id="WP_011511675.1">
    <property type="nucleotide sequence ID" value="NC_007964.1"/>
</dbReference>
<dbReference type="CDD" id="cd02781">
    <property type="entry name" value="MopB_CT_Acetylene-hydratase"/>
    <property type="match status" value="1"/>
</dbReference>
<dbReference type="EMBL" id="CP000319">
    <property type="protein sequence ID" value="ABE64021.1"/>
    <property type="molecule type" value="Genomic_DNA"/>
</dbReference>
<evidence type="ECO:0000256" key="3">
    <source>
        <dbReference type="ARBA" id="ARBA00023004"/>
    </source>
</evidence>
<keyword evidence="2" id="KW-0479">Metal-binding</keyword>
<dbReference type="GO" id="GO:0018818">
    <property type="term" value="F:acetylene hydratase activity"/>
    <property type="evidence" value="ECO:0007669"/>
    <property type="project" value="InterPro"/>
</dbReference>
<dbReference type="InterPro" id="IPR050612">
    <property type="entry name" value="Prok_Mopterin_Oxidored"/>
</dbReference>
<keyword evidence="7" id="KW-1185">Reference proteome</keyword>
<dbReference type="SUPFAM" id="SSF53706">
    <property type="entry name" value="Formate dehydrogenase/DMSO reductase, domains 1-3"/>
    <property type="match status" value="1"/>
</dbReference>
<proteinExistence type="inferred from homology"/>
<dbReference type="STRING" id="323097.Nham_3287"/>